<dbReference type="EMBL" id="BGZK01001173">
    <property type="protein sequence ID" value="GBP73445.1"/>
    <property type="molecule type" value="Genomic_DNA"/>
</dbReference>
<gene>
    <name evidence="2" type="ORF">EVAR_56923_1</name>
</gene>
<sequence length="494" mass="55815">MPLDQHQDEGGTQIKIVSGTTITIERRTGSGIRIPDKHVIDRSIIELRRAVGGAALRAVVPLAAACRARTPRPSSSAVIRRPDAGAARAALTCATRHLSAAPRPDKKEKARAPAAAKTRICDDTIGKQEGKKTCTYTRWPKHAAAPGAGSSAFGPDPGAVRDSNPRPTLMSILPQTSLLSLNKRYKKQAKCESNSRTEGSVQTCSFTATDDQRFSGYKGRCRPGYRASGAPPCAGRCYRPRIAPRLPRLMLCELIAYNKAAMRLIKFAPAANGLQATESFLKVRTGETMGRETNIVNDRNRKRYHDRDRERDRYRIRKRDQRWKLARLKVGVIIEGEISSYRRRKYQFYRIRSRNKYNARRIAFEDWPLKIYAHIKSDIRSRQADTEHSFIVHYVAHTVRWLNMFWIAYAFVMQKRRWSAGPTAARRCGRVRGRRAMRFTYAEIRDPSAHVGFHSGVSALGLARVDFEHIPLSDVSPVYDLNPNPDFDTDLSHF</sequence>
<comment type="caution">
    <text evidence="2">The sequence shown here is derived from an EMBL/GenBank/DDBJ whole genome shotgun (WGS) entry which is preliminary data.</text>
</comment>
<feature type="region of interest" description="Disordered" evidence="1">
    <location>
        <begin position="96"/>
        <end position="115"/>
    </location>
</feature>
<protein>
    <submittedName>
        <fullName evidence="2">Uncharacterized protein</fullName>
    </submittedName>
</protein>
<name>A0A4C1YGI0_EUMVA</name>
<evidence type="ECO:0000313" key="3">
    <source>
        <dbReference type="Proteomes" id="UP000299102"/>
    </source>
</evidence>
<reference evidence="2 3" key="1">
    <citation type="journal article" date="2019" name="Commun. Biol.">
        <title>The bagworm genome reveals a unique fibroin gene that provides high tensile strength.</title>
        <authorList>
            <person name="Kono N."/>
            <person name="Nakamura H."/>
            <person name="Ohtoshi R."/>
            <person name="Tomita M."/>
            <person name="Numata K."/>
            <person name="Arakawa K."/>
        </authorList>
    </citation>
    <scope>NUCLEOTIDE SEQUENCE [LARGE SCALE GENOMIC DNA]</scope>
</reference>
<dbReference type="AlphaFoldDB" id="A0A4C1YGI0"/>
<accession>A0A4C1YGI0</accession>
<evidence type="ECO:0000313" key="2">
    <source>
        <dbReference type="EMBL" id="GBP73445.1"/>
    </source>
</evidence>
<feature type="region of interest" description="Disordered" evidence="1">
    <location>
        <begin position="145"/>
        <end position="167"/>
    </location>
</feature>
<dbReference type="Proteomes" id="UP000299102">
    <property type="component" value="Unassembled WGS sequence"/>
</dbReference>
<evidence type="ECO:0000256" key="1">
    <source>
        <dbReference type="SAM" id="MobiDB-lite"/>
    </source>
</evidence>
<keyword evidence="3" id="KW-1185">Reference proteome</keyword>
<feature type="compositionally biased region" description="Low complexity" evidence="1">
    <location>
        <begin position="145"/>
        <end position="158"/>
    </location>
</feature>
<proteinExistence type="predicted"/>
<organism evidence="2 3">
    <name type="scientific">Eumeta variegata</name>
    <name type="common">Bagworm moth</name>
    <name type="synonym">Eumeta japonica</name>
    <dbReference type="NCBI Taxonomy" id="151549"/>
    <lineage>
        <taxon>Eukaryota</taxon>
        <taxon>Metazoa</taxon>
        <taxon>Ecdysozoa</taxon>
        <taxon>Arthropoda</taxon>
        <taxon>Hexapoda</taxon>
        <taxon>Insecta</taxon>
        <taxon>Pterygota</taxon>
        <taxon>Neoptera</taxon>
        <taxon>Endopterygota</taxon>
        <taxon>Lepidoptera</taxon>
        <taxon>Glossata</taxon>
        <taxon>Ditrysia</taxon>
        <taxon>Tineoidea</taxon>
        <taxon>Psychidae</taxon>
        <taxon>Oiketicinae</taxon>
        <taxon>Eumeta</taxon>
    </lineage>
</organism>